<dbReference type="OrthoDB" id="10624136at2759"/>
<sequence length="472" mass="53078">MEEARVTEALGMGLPRGMEVLTLGVEGRCRGLGKAEPGGRSLLPGSIVFLEEVRVWLSVCDGKGKKNDMVGKKEELETNVALSAHVLTHALHPLQCACVAFRSVWEVVRWAATASVNAHTILHLSWATPPLSCSLPFHPFIASGEMGKKSKTSKRDKKGEGREQIPVSVPVQAPPVALETQALAQGRTAPLVLTPSFTLTLVKKTRKRDSKGVTSVSKSLKVTRPAKKQRREGALKTVKGKGIPLSGSAARKSQSEQVEPSQLAIEAGFPHAKRPQSLETWKRWCIQCGETDQVKRWVRTPDDQAYFCSRCYQRRWRSLIHLTMVVNAEEVAWCDERFLMGQSRIRENREASRDRICAGCGRTSSSSWVRTPDRQGHWCYRCYHKERKQKRGEEVGEKIRQGDYAVLGGGRISQKESLVSSSPWIRWSCRVMRMRRIRPGPYWPTMYTYHFYPPLIPSIPTMIATSKDDEMK</sequence>
<protein>
    <submittedName>
        <fullName evidence="2">Uncharacterized protein</fullName>
    </submittedName>
</protein>
<evidence type="ECO:0000313" key="2">
    <source>
        <dbReference type="EMBL" id="RKP13505.1"/>
    </source>
</evidence>
<dbReference type="AlphaFoldDB" id="A0A4P9Y3P6"/>
<dbReference type="EMBL" id="KZ988004">
    <property type="protein sequence ID" value="RKP13505.1"/>
    <property type="molecule type" value="Genomic_DNA"/>
</dbReference>
<dbReference type="Proteomes" id="UP000267251">
    <property type="component" value="Unassembled WGS sequence"/>
</dbReference>
<reference evidence="3" key="1">
    <citation type="journal article" date="2018" name="Nat. Microbiol.">
        <title>Leveraging single-cell genomics to expand the fungal tree of life.</title>
        <authorList>
            <person name="Ahrendt S.R."/>
            <person name="Quandt C.A."/>
            <person name="Ciobanu D."/>
            <person name="Clum A."/>
            <person name="Salamov A."/>
            <person name="Andreopoulos B."/>
            <person name="Cheng J.F."/>
            <person name="Woyke T."/>
            <person name="Pelin A."/>
            <person name="Henrissat B."/>
            <person name="Reynolds N.K."/>
            <person name="Benny G.L."/>
            <person name="Smith M.E."/>
            <person name="James T.Y."/>
            <person name="Grigoriev I.V."/>
        </authorList>
    </citation>
    <scope>NUCLEOTIDE SEQUENCE [LARGE SCALE GENOMIC DNA]</scope>
</reference>
<gene>
    <name evidence="2" type="ORF">BJ684DRAFT_16098</name>
</gene>
<accession>A0A4P9Y3P6</accession>
<feature type="region of interest" description="Disordered" evidence="1">
    <location>
        <begin position="146"/>
        <end position="167"/>
    </location>
</feature>
<evidence type="ECO:0000256" key="1">
    <source>
        <dbReference type="SAM" id="MobiDB-lite"/>
    </source>
</evidence>
<proteinExistence type="predicted"/>
<organism evidence="2 3">
    <name type="scientific">Piptocephalis cylindrospora</name>
    <dbReference type="NCBI Taxonomy" id="1907219"/>
    <lineage>
        <taxon>Eukaryota</taxon>
        <taxon>Fungi</taxon>
        <taxon>Fungi incertae sedis</taxon>
        <taxon>Zoopagomycota</taxon>
        <taxon>Zoopagomycotina</taxon>
        <taxon>Zoopagomycetes</taxon>
        <taxon>Zoopagales</taxon>
        <taxon>Piptocephalidaceae</taxon>
        <taxon>Piptocephalis</taxon>
    </lineage>
</organism>
<name>A0A4P9Y3P6_9FUNG</name>
<feature type="region of interest" description="Disordered" evidence="1">
    <location>
        <begin position="208"/>
        <end position="256"/>
    </location>
</feature>
<evidence type="ECO:0000313" key="3">
    <source>
        <dbReference type="Proteomes" id="UP000267251"/>
    </source>
</evidence>
<keyword evidence="3" id="KW-1185">Reference proteome</keyword>